<evidence type="ECO:0000256" key="1">
    <source>
        <dbReference type="SAM" id="MobiDB-lite"/>
    </source>
</evidence>
<feature type="region of interest" description="Disordered" evidence="1">
    <location>
        <begin position="1"/>
        <end position="22"/>
    </location>
</feature>
<reference evidence="3 4" key="1">
    <citation type="submission" date="2016-11" db="EMBL/GenBank/DDBJ databases">
        <authorList>
            <person name="Jaros S."/>
            <person name="Januszkiewicz K."/>
            <person name="Wedrychowicz H."/>
        </authorList>
    </citation>
    <scope>NUCLEOTIDE SEQUENCE [LARGE SCALE GENOMIC DNA]</scope>
    <source>
        <strain evidence="3 4">DSM 45627</strain>
    </source>
</reference>
<organism evidence="3 4">
    <name type="scientific">Jatrophihabitans endophyticus</name>
    <dbReference type="NCBI Taxonomy" id="1206085"/>
    <lineage>
        <taxon>Bacteria</taxon>
        <taxon>Bacillati</taxon>
        <taxon>Actinomycetota</taxon>
        <taxon>Actinomycetes</taxon>
        <taxon>Jatrophihabitantales</taxon>
        <taxon>Jatrophihabitantaceae</taxon>
        <taxon>Jatrophihabitans</taxon>
    </lineage>
</organism>
<dbReference type="STRING" id="1206085.SAMN05443575_2882"/>
<dbReference type="PANTHER" id="PTHR38442">
    <property type="entry name" value="INNER MEMBRANE PROTEIN-RELATED"/>
    <property type="match status" value="1"/>
</dbReference>
<dbReference type="GO" id="GO:0005886">
    <property type="term" value="C:plasma membrane"/>
    <property type="evidence" value="ECO:0007669"/>
    <property type="project" value="TreeGrafter"/>
</dbReference>
<proteinExistence type="predicted"/>
<accession>A0A1M5N0I8</accession>
<feature type="transmembrane region" description="Helical" evidence="2">
    <location>
        <begin position="40"/>
        <end position="59"/>
    </location>
</feature>
<protein>
    <submittedName>
        <fullName evidence="3">Uncharacterized membrane-anchored protein YjiN, DUF445 family</fullName>
    </submittedName>
</protein>
<keyword evidence="2" id="KW-0812">Transmembrane</keyword>
<evidence type="ECO:0000313" key="3">
    <source>
        <dbReference type="EMBL" id="SHG83080.1"/>
    </source>
</evidence>
<dbReference type="PANTHER" id="PTHR38442:SF1">
    <property type="entry name" value="INNER MEMBRANE PROTEIN"/>
    <property type="match status" value="1"/>
</dbReference>
<keyword evidence="4" id="KW-1185">Reference proteome</keyword>
<sequence length="435" mass="48522">MTSGPTPRAVGPTAEAPPGTVRMPEVKQERVDALRRMKRLAVGLLLFAAAVYVLCRVVGDGEGAWGYVQATAEASMVGGLADWFAVTALFRHPLRLPIPHTAIIPNKKDQIGEGLATFVREYFLTTEVLGERVVAARVPERVGEWLADPVHAQRLSEELSSAISGMANVMRDEQIRTSVAAFADKRLRQLDIAPLLARLVDAVCDAGQHQAALSTFLRGARKFLDSNRSEFRQRVAMESPEWVPDWLDERVFNKGFSLLQSFLTDVIDDDTHGLRKGFDTQLRELAEQLRTDPTRIAKVEAARDQLLDHPRIHEYLNDLWDSMKTLLLNETGDPDSDLRRSAESLTVRAGEVLRDDPQVRDRVNDALRRLSGHVATHYADDLTDVISSTIARWDTEETSRRLELQVGRDLQFIRINGTVVGALAGLAIYTLTQLF</sequence>
<evidence type="ECO:0000313" key="4">
    <source>
        <dbReference type="Proteomes" id="UP000186132"/>
    </source>
</evidence>
<dbReference type="OrthoDB" id="9769590at2"/>
<dbReference type="AlphaFoldDB" id="A0A1M5N0I8"/>
<dbReference type="EMBL" id="FQVU01000003">
    <property type="protein sequence ID" value="SHG83080.1"/>
    <property type="molecule type" value="Genomic_DNA"/>
</dbReference>
<gene>
    <name evidence="3" type="ORF">SAMN05443575_2882</name>
</gene>
<keyword evidence="2" id="KW-0472">Membrane</keyword>
<dbReference type="RefSeq" id="WP_084181043.1">
    <property type="nucleotide sequence ID" value="NZ_FQVU01000003.1"/>
</dbReference>
<dbReference type="Proteomes" id="UP000186132">
    <property type="component" value="Unassembled WGS sequence"/>
</dbReference>
<keyword evidence="2" id="KW-1133">Transmembrane helix</keyword>
<dbReference type="Pfam" id="PF04286">
    <property type="entry name" value="DUF445"/>
    <property type="match status" value="1"/>
</dbReference>
<name>A0A1M5N0I8_9ACTN</name>
<evidence type="ECO:0000256" key="2">
    <source>
        <dbReference type="SAM" id="Phobius"/>
    </source>
</evidence>
<dbReference type="InterPro" id="IPR007383">
    <property type="entry name" value="DUF445"/>
</dbReference>